<dbReference type="EMBL" id="MU003768">
    <property type="protein sequence ID" value="KAF2725288.1"/>
    <property type="molecule type" value="Genomic_DNA"/>
</dbReference>
<reference evidence="1" key="1">
    <citation type="journal article" date="2020" name="Stud. Mycol.">
        <title>101 Dothideomycetes genomes: a test case for predicting lifestyles and emergence of pathogens.</title>
        <authorList>
            <person name="Haridas S."/>
            <person name="Albert R."/>
            <person name="Binder M."/>
            <person name="Bloem J."/>
            <person name="Labutti K."/>
            <person name="Salamov A."/>
            <person name="Andreopoulos B."/>
            <person name="Baker S."/>
            <person name="Barry K."/>
            <person name="Bills G."/>
            <person name="Bluhm B."/>
            <person name="Cannon C."/>
            <person name="Castanera R."/>
            <person name="Culley D."/>
            <person name="Daum C."/>
            <person name="Ezra D."/>
            <person name="Gonzalez J."/>
            <person name="Henrissat B."/>
            <person name="Kuo A."/>
            <person name="Liang C."/>
            <person name="Lipzen A."/>
            <person name="Lutzoni F."/>
            <person name="Magnuson J."/>
            <person name="Mondo S."/>
            <person name="Nolan M."/>
            <person name="Ohm R."/>
            <person name="Pangilinan J."/>
            <person name="Park H.-J."/>
            <person name="Ramirez L."/>
            <person name="Alfaro M."/>
            <person name="Sun H."/>
            <person name="Tritt A."/>
            <person name="Yoshinaga Y."/>
            <person name="Zwiers L.-H."/>
            <person name="Turgeon B."/>
            <person name="Goodwin S."/>
            <person name="Spatafora J."/>
            <person name="Crous P."/>
            <person name="Grigoriev I."/>
        </authorList>
    </citation>
    <scope>NUCLEOTIDE SEQUENCE</scope>
    <source>
        <strain evidence="1">CBS 116435</strain>
    </source>
</reference>
<evidence type="ECO:0000313" key="2">
    <source>
        <dbReference type="Proteomes" id="UP000799441"/>
    </source>
</evidence>
<comment type="caution">
    <text evidence="1">The sequence shown here is derived from an EMBL/GenBank/DDBJ whole genome shotgun (WGS) entry which is preliminary data.</text>
</comment>
<dbReference type="AlphaFoldDB" id="A0A9P4QGR6"/>
<name>A0A9P4QGR6_9PEZI</name>
<keyword evidence="2" id="KW-1185">Reference proteome</keyword>
<sequence length="110" mass="12593">MSSHAADSAIYEQRQCSVSEWSFSRFACRISTAVCRPVECNCSPNFRGEGRSFGRRSDALRWRWRGMERSGGAKWEGQGWLALLLCFCCLSRLRVAVTWPARAKLRNEVK</sequence>
<proteinExistence type="predicted"/>
<accession>A0A9P4QGR6</accession>
<protein>
    <submittedName>
        <fullName evidence="1">Uncharacterized protein</fullName>
    </submittedName>
</protein>
<dbReference type="Proteomes" id="UP000799441">
    <property type="component" value="Unassembled WGS sequence"/>
</dbReference>
<organism evidence="1 2">
    <name type="scientific">Polychaeton citri CBS 116435</name>
    <dbReference type="NCBI Taxonomy" id="1314669"/>
    <lineage>
        <taxon>Eukaryota</taxon>
        <taxon>Fungi</taxon>
        <taxon>Dikarya</taxon>
        <taxon>Ascomycota</taxon>
        <taxon>Pezizomycotina</taxon>
        <taxon>Dothideomycetes</taxon>
        <taxon>Dothideomycetidae</taxon>
        <taxon>Capnodiales</taxon>
        <taxon>Capnodiaceae</taxon>
        <taxon>Polychaeton</taxon>
    </lineage>
</organism>
<evidence type="ECO:0000313" key="1">
    <source>
        <dbReference type="EMBL" id="KAF2725288.1"/>
    </source>
</evidence>
<gene>
    <name evidence="1" type="ORF">K431DRAFT_99994</name>
</gene>